<feature type="region of interest" description="Disordered" evidence="2">
    <location>
        <begin position="225"/>
        <end position="295"/>
    </location>
</feature>
<feature type="domain" description="Wings apart-like protein C-terminal" evidence="3">
    <location>
        <begin position="375"/>
        <end position="570"/>
    </location>
</feature>
<dbReference type="InterPro" id="IPR022771">
    <property type="entry name" value="WAPL_C"/>
</dbReference>
<dbReference type="InterPro" id="IPR011989">
    <property type="entry name" value="ARM-like"/>
</dbReference>
<reference evidence="4" key="3">
    <citation type="submission" date="2014-11" db="UniProtKB">
        <authorList>
            <consortium name="EnsemblProtists"/>
        </authorList>
    </citation>
    <scope>IDENTIFICATION</scope>
    <source>
        <strain evidence="4">DAOM BR144</strain>
    </source>
</reference>
<protein>
    <recommendedName>
        <fullName evidence="3">Wings apart-like protein C-terminal domain-containing protein</fullName>
    </recommendedName>
</protein>
<dbReference type="HOGENOM" id="CLU_358837_0_0_1"/>
<dbReference type="EnsemblProtists" id="PYU1_T002476">
    <property type="protein sequence ID" value="PYU1_T002476"/>
    <property type="gene ID" value="PYU1_G002473"/>
</dbReference>
<sequence>MGDGIPATAASPLTPAVDAGVRAQQQAAFRAARRKFALYGRQHAHVSHLSGQGGRGDKGNDAAALTNTLLLQENGALALHADDLQYRLDGILFQQQHTGPGVSDDEREERVVVARARNVVELARMLQRPDVQRMLKLSRPSARLCITRIHDVATLLRRRRTNACPDGGGTGKERSADELLRLSVAVLLFSLTLAGFECDEWFPREVLGLMAECLQHEFDAQILKEKKKKRSVESGHEADTRPVNDDDITQNADQSLPEENSPSHRRKTCLKRKKQSIQRRRSMSTSGDDDDAADPQGRLQRDVAALLNGHGGFGRIKQAPVTIADVLVMTLHNLLQMDTGYDQQQHNAHQRRKDVELAGATFATLRARKRQLLENNAMHVLVDMLAHQVQQLQWASVTAASSSSFAESSACSLQRIETILRVLDQASFLETEVQRQLSSSPGIFTILLELVEQLSKLCWGQPRQKHDKEACDKEKATFLQGDAVLVEVLLVSMRVLINLTHHNEDAARHIYGLHGMKTLFRSFCLLWEASESTTRSSDVEATADHEDKLLFDAFLMFLSALTNCVEFSPENRDAVMTIAVSRDETMTLGVEDLQIPSVCGVVTKFFLSKVQSYRRMLEWSDTNLDGGAFAPIENDENVQWVPEDVILGGCSSLLLGCLIKDSPSNAMQVLDVLPDQSPHLLLRALSAFVALHSQIGALTPEVGKSVLQVEQTFKSLLVQDGVRGLSTILADSNVTPALSLTISAKITMASTERTRRDATSLRESTTASKWTMKAKKRYVQI</sequence>
<evidence type="ECO:0000259" key="3">
    <source>
        <dbReference type="Pfam" id="PF07814"/>
    </source>
</evidence>
<dbReference type="PANTHER" id="PTHR22100">
    <property type="entry name" value="WINGS APART-LIKE PROTEIN HOMOLOG"/>
    <property type="match status" value="1"/>
</dbReference>
<evidence type="ECO:0000313" key="5">
    <source>
        <dbReference type="Proteomes" id="UP000019132"/>
    </source>
</evidence>
<reference evidence="5" key="2">
    <citation type="submission" date="2010-04" db="EMBL/GenBank/DDBJ databases">
        <authorList>
            <person name="Buell R."/>
            <person name="Hamilton J."/>
            <person name="Hostetler J."/>
        </authorList>
    </citation>
    <scope>NUCLEOTIDE SEQUENCE [LARGE SCALE GENOMIC DNA]</scope>
    <source>
        <strain evidence="5">DAOM:BR144</strain>
    </source>
</reference>
<dbReference type="Proteomes" id="UP000019132">
    <property type="component" value="Unassembled WGS sequence"/>
</dbReference>
<evidence type="ECO:0000256" key="2">
    <source>
        <dbReference type="SAM" id="MobiDB-lite"/>
    </source>
</evidence>
<feature type="compositionally biased region" description="Basic and acidic residues" evidence="2">
    <location>
        <begin position="231"/>
        <end position="244"/>
    </location>
</feature>
<comment type="similarity">
    <text evidence="1">Belongs to the WAPL family.</text>
</comment>
<evidence type="ECO:0000313" key="4">
    <source>
        <dbReference type="EnsemblProtists" id="PYU1_T002476"/>
    </source>
</evidence>
<dbReference type="VEuPathDB" id="FungiDB:PYU1_G002473"/>
<feature type="compositionally biased region" description="Basic residues" evidence="2">
    <location>
        <begin position="263"/>
        <end position="282"/>
    </location>
</feature>
<dbReference type="eggNOG" id="ENOG502S2HN">
    <property type="taxonomic scope" value="Eukaryota"/>
</dbReference>
<organism evidence="4 5">
    <name type="scientific">Globisporangium ultimum (strain ATCC 200006 / CBS 805.95 / DAOM BR144)</name>
    <name type="common">Pythium ultimum</name>
    <dbReference type="NCBI Taxonomy" id="431595"/>
    <lineage>
        <taxon>Eukaryota</taxon>
        <taxon>Sar</taxon>
        <taxon>Stramenopiles</taxon>
        <taxon>Oomycota</taxon>
        <taxon>Peronosporomycetes</taxon>
        <taxon>Pythiales</taxon>
        <taxon>Pythiaceae</taxon>
        <taxon>Globisporangium</taxon>
    </lineage>
</organism>
<dbReference type="InParanoid" id="K3WBY5"/>
<dbReference type="PANTHER" id="PTHR22100:SF13">
    <property type="entry name" value="WINGS APART-LIKE PROTEIN HOMOLOG"/>
    <property type="match status" value="1"/>
</dbReference>
<reference evidence="5" key="1">
    <citation type="journal article" date="2010" name="Genome Biol.">
        <title>Genome sequence of the necrotrophic plant pathogen Pythium ultimum reveals original pathogenicity mechanisms and effector repertoire.</title>
        <authorList>
            <person name="Levesque C.A."/>
            <person name="Brouwer H."/>
            <person name="Cano L."/>
            <person name="Hamilton J.P."/>
            <person name="Holt C."/>
            <person name="Huitema E."/>
            <person name="Raffaele S."/>
            <person name="Robideau G.P."/>
            <person name="Thines M."/>
            <person name="Win J."/>
            <person name="Zerillo M.M."/>
            <person name="Beakes G.W."/>
            <person name="Boore J.L."/>
            <person name="Busam D."/>
            <person name="Dumas B."/>
            <person name="Ferriera S."/>
            <person name="Fuerstenberg S.I."/>
            <person name="Gachon C.M."/>
            <person name="Gaulin E."/>
            <person name="Govers F."/>
            <person name="Grenville-Briggs L."/>
            <person name="Horner N."/>
            <person name="Hostetler J."/>
            <person name="Jiang R.H."/>
            <person name="Johnson J."/>
            <person name="Krajaejun T."/>
            <person name="Lin H."/>
            <person name="Meijer H.J."/>
            <person name="Moore B."/>
            <person name="Morris P."/>
            <person name="Phuntmart V."/>
            <person name="Puiu D."/>
            <person name="Shetty J."/>
            <person name="Stajich J.E."/>
            <person name="Tripathy S."/>
            <person name="Wawra S."/>
            <person name="van West P."/>
            <person name="Whitty B.R."/>
            <person name="Coutinho P.M."/>
            <person name="Henrissat B."/>
            <person name="Martin F."/>
            <person name="Thomas P.D."/>
            <person name="Tyler B.M."/>
            <person name="De Vries R.P."/>
            <person name="Kamoun S."/>
            <person name="Yandell M."/>
            <person name="Tisserat N."/>
            <person name="Buell C.R."/>
        </authorList>
    </citation>
    <scope>NUCLEOTIDE SEQUENCE</scope>
    <source>
        <strain evidence="5">DAOM:BR144</strain>
    </source>
</reference>
<feature type="compositionally biased region" description="Polar residues" evidence="2">
    <location>
        <begin position="249"/>
        <end position="260"/>
    </location>
</feature>
<keyword evidence="5" id="KW-1185">Reference proteome</keyword>
<dbReference type="Pfam" id="PF07814">
    <property type="entry name" value="WAPL"/>
    <property type="match status" value="1"/>
</dbReference>
<accession>K3WBY5</accession>
<dbReference type="InterPro" id="IPR039874">
    <property type="entry name" value="WAPL"/>
</dbReference>
<dbReference type="STRING" id="431595.K3WBY5"/>
<proteinExistence type="inferred from homology"/>
<evidence type="ECO:0000256" key="1">
    <source>
        <dbReference type="ARBA" id="ARBA00006854"/>
    </source>
</evidence>
<name>K3WBY5_GLOUD</name>
<dbReference type="AlphaFoldDB" id="K3WBY5"/>
<dbReference type="Gene3D" id="1.25.10.10">
    <property type="entry name" value="Leucine-rich Repeat Variant"/>
    <property type="match status" value="1"/>
</dbReference>